<protein>
    <submittedName>
        <fullName evidence="2">Uncharacterized protein</fullName>
    </submittedName>
</protein>
<proteinExistence type="predicted"/>
<evidence type="ECO:0000313" key="2">
    <source>
        <dbReference type="EMBL" id="MBZ5711949.1"/>
    </source>
</evidence>
<evidence type="ECO:0000313" key="3">
    <source>
        <dbReference type="Proteomes" id="UP001139031"/>
    </source>
</evidence>
<keyword evidence="1" id="KW-0812">Transmembrane</keyword>
<name>A0ABS7TUT2_9BACT</name>
<comment type="caution">
    <text evidence="2">The sequence shown here is derived from an EMBL/GenBank/DDBJ whole genome shotgun (WGS) entry which is preliminary data.</text>
</comment>
<keyword evidence="1" id="KW-1133">Transmembrane helix</keyword>
<organism evidence="2 3">
    <name type="scientific">Nannocystis pusilla</name>
    <dbReference type="NCBI Taxonomy" id="889268"/>
    <lineage>
        <taxon>Bacteria</taxon>
        <taxon>Pseudomonadati</taxon>
        <taxon>Myxococcota</taxon>
        <taxon>Polyangia</taxon>
        <taxon>Nannocystales</taxon>
        <taxon>Nannocystaceae</taxon>
        <taxon>Nannocystis</taxon>
    </lineage>
</organism>
<dbReference type="EMBL" id="JAIRAU010000028">
    <property type="protein sequence ID" value="MBZ5711949.1"/>
    <property type="molecule type" value="Genomic_DNA"/>
</dbReference>
<keyword evidence="3" id="KW-1185">Reference proteome</keyword>
<feature type="transmembrane region" description="Helical" evidence="1">
    <location>
        <begin position="64"/>
        <end position="83"/>
    </location>
</feature>
<feature type="transmembrane region" description="Helical" evidence="1">
    <location>
        <begin position="89"/>
        <end position="111"/>
    </location>
</feature>
<evidence type="ECO:0000256" key="1">
    <source>
        <dbReference type="SAM" id="Phobius"/>
    </source>
</evidence>
<feature type="transmembrane region" description="Helical" evidence="1">
    <location>
        <begin position="9"/>
        <end position="30"/>
    </location>
</feature>
<gene>
    <name evidence="2" type="ORF">K7C98_22125</name>
</gene>
<dbReference type="Proteomes" id="UP001139031">
    <property type="component" value="Unassembled WGS sequence"/>
</dbReference>
<dbReference type="RefSeq" id="WP_224193712.1">
    <property type="nucleotide sequence ID" value="NZ_JAIRAU010000028.1"/>
</dbReference>
<feature type="transmembrane region" description="Helical" evidence="1">
    <location>
        <begin position="36"/>
        <end position="57"/>
    </location>
</feature>
<sequence length="129" mass="13706">MKTIVRIGALYNASALVVFVTPGLMPALGVPLPSPFWVWLPGLLSLFYAIVLWLSAADLRRYGAFPYYSGIIRLGFAALTFTLDFPGTAGRITALLGAIDLVLGLACVVGIPRASGRTPLQLLTNRGGD</sequence>
<keyword evidence="1" id="KW-0472">Membrane</keyword>
<reference evidence="2" key="1">
    <citation type="submission" date="2021-08" db="EMBL/GenBank/DDBJ databases">
        <authorList>
            <person name="Stevens D.C."/>
        </authorList>
    </citation>
    <scope>NUCLEOTIDE SEQUENCE</scope>
    <source>
        <strain evidence="2">DSM 53165</strain>
    </source>
</reference>
<accession>A0ABS7TUT2</accession>